<dbReference type="GO" id="GO:0000160">
    <property type="term" value="P:phosphorelay signal transduction system"/>
    <property type="evidence" value="ECO:0007669"/>
    <property type="project" value="InterPro"/>
</dbReference>
<evidence type="ECO:0000259" key="2">
    <source>
        <dbReference type="PROSITE" id="PS50894"/>
    </source>
</evidence>
<dbReference type="PANTHER" id="PTHR43395:SF10">
    <property type="entry name" value="CHEMOTAXIS PROTEIN CHEA"/>
    <property type="match status" value="1"/>
</dbReference>
<gene>
    <name evidence="3" type="ORF">A3C25_03320</name>
</gene>
<dbReference type="CDD" id="cd00088">
    <property type="entry name" value="HPT"/>
    <property type="match status" value="1"/>
</dbReference>
<feature type="domain" description="HPt" evidence="2">
    <location>
        <begin position="2"/>
        <end position="113"/>
    </location>
</feature>
<dbReference type="Gene3D" id="1.20.120.160">
    <property type="entry name" value="HPT domain"/>
    <property type="match status" value="1"/>
</dbReference>
<dbReference type="InterPro" id="IPR036641">
    <property type="entry name" value="HPT_dom_sf"/>
</dbReference>
<evidence type="ECO:0000256" key="1">
    <source>
        <dbReference type="PROSITE-ProRule" id="PRU00110"/>
    </source>
</evidence>
<dbReference type="PANTHER" id="PTHR43395">
    <property type="entry name" value="SENSOR HISTIDINE KINASE CHEA"/>
    <property type="match status" value="1"/>
</dbReference>
<name>A0A1F7H0Y1_9BACT</name>
<keyword evidence="1" id="KW-0597">Phosphoprotein</keyword>
<dbReference type="PROSITE" id="PS50894">
    <property type="entry name" value="HPT"/>
    <property type="match status" value="1"/>
</dbReference>
<organism evidence="3 4">
    <name type="scientific">Candidatus Roizmanbacteria bacterium RIFCSPHIGHO2_02_FULL_38_11</name>
    <dbReference type="NCBI Taxonomy" id="1802039"/>
    <lineage>
        <taxon>Bacteria</taxon>
        <taxon>Candidatus Roizmaniibacteriota</taxon>
    </lineage>
</organism>
<dbReference type="InterPro" id="IPR008207">
    <property type="entry name" value="Sig_transdc_His_kin_Hpt_dom"/>
</dbReference>
<dbReference type="Proteomes" id="UP000177913">
    <property type="component" value="Unassembled WGS sequence"/>
</dbReference>
<dbReference type="SMART" id="SM00073">
    <property type="entry name" value="HPT"/>
    <property type="match status" value="1"/>
</dbReference>
<dbReference type="InterPro" id="IPR051315">
    <property type="entry name" value="Bact_Chemotaxis_CheA"/>
</dbReference>
<feature type="modified residue" description="Phosphohistidine" evidence="1">
    <location>
        <position position="49"/>
    </location>
</feature>
<accession>A0A1F7H0Y1</accession>
<sequence>MTNLDLAKYKSLYLKTAREHLIDLKKNLFQLNQNPTDQQLIYEVFRLFHSLKSQNYFMGFEKTANFCKALESFFRAIKEGKRNYDPTKSQVIQDTFTKLENSLANIEKDNTEIDLSQDIINLEEKLGVNMSS</sequence>
<proteinExistence type="predicted"/>
<dbReference type="Pfam" id="PF01627">
    <property type="entry name" value="Hpt"/>
    <property type="match status" value="1"/>
</dbReference>
<evidence type="ECO:0000313" key="4">
    <source>
        <dbReference type="Proteomes" id="UP000177913"/>
    </source>
</evidence>
<comment type="caution">
    <text evidence="3">The sequence shown here is derived from an EMBL/GenBank/DDBJ whole genome shotgun (WGS) entry which is preliminary data.</text>
</comment>
<dbReference type="EMBL" id="MFZO01000019">
    <property type="protein sequence ID" value="OGK25060.1"/>
    <property type="molecule type" value="Genomic_DNA"/>
</dbReference>
<dbReference type="AlphaFoldDB" id="A0A1F7H0Y1"/>
<evidence type="ECO:0000313" key="3">
    <source>
        <dbReference type="EMBL" id="OGK25060.1"/>
    </source>
</evidence>
<dbReference type="SUPFAM" id="SSF47226">
    <property type="entry name" value="Histidine-containing phosphotransfer domain, HPT domain"/>
    <property type="match status" value="1"/>
</dbReference>
<protein>
    <recommendedName>
        <fullName evidence="2">HPt domain-containing protein</fullName>
    </recommendedName>
</protein>
<reference evidence="3 4" key="1">
    <citation type="journal article" date="2016" name="Nat. Commun.">
        <title>Thousands of microbial genomes shed light on interconnected biogeochemical processes in an aquifer system.</title>
        <authorList>
            <person name="Anantharaman K."/>
            <person name="Brown C.T."/>
            <person name="Hug L.A."/>
            <person name="Sharon I."/>
            <person name="Castelle C.J."/>
            <person name="Probst A.J."/>
            <person name="Thomas B.C."/>
            <person name="Singh A."/>
            <person name="Wilkins M.J."/>
            <person name="Karaoz U."/>
            <person name="Brodie E.L."/>
            <person name="Williams K.H."/>
            <person name="Hubbard S.S."/>
            <person name="Banfield J.F."/>
        </authorList>
    </citation>
    <scope>NUCLEOTIDE SEQUENCE [LARGE SCALE GENOMIC DNA]</scope>
</reference>